<evidence type="ECO:0000313" key="1">
    <source>
        <dbReference type="Proteomes" id="UP000887565"/>
    </source>
</evidence>
<name>A0A915JYF4_ROMCU</name>
<evidence type="ECO:0000313" key="2">
    <source>
        <dbReference type="WBParaSite" id="nRc.2.0.1.t31486-RA"/>
    </source>
</evidence>
<dbReference type="Proteomes" id="UP000887565">
    <property type="component" value="Unplaced"/>
</dbReference>
<dbReference type="AlphaFoldDB" id="A0A915JYF4"/>
<sequence length="75" mass="8778">MQRRLSKPFKKYEAIQEYADIDDTHASANEARNEVAACLPSKLNMETLNKLKNEFQEDSISTEQVWINFKHFESV</sequence>
<dbReference type="WBParaSite" id="nRc.2.0.1.t31486-RA">
    <property type="protein sequence ID" value="nRc.2.0.1.t31486-RA"/>
    <property type="gene ID" value="nRc.2.0.1.g31486"/>
</dbReference>
<accession>A0A915JYF4</accession>
<reference evidence="2" key="1">
    <citation type="submission" date="2022-11" db="UniProtKB">
        <authorList>
            <consortium name="WormBaseParasite"/>
        </authorList>
    </citation>
    <scope>IDENTIFICATION</scope>
</reference>
<protein>
    <submittedName>
        <fullName evidence="2">Uncharacterized protein</fullName>
    </submittedName>
</protein>
<proteinExistence type="predicted"/>
<keyword evidence="1" id="KW-1185">Reference proteome</keyword>
<organism evidence="1 2">
    <name type="scientific">Romanomermis culicivorax</name>
    <name type="common">Nematode worm</name>
    <dbReference type="NCBI Taxonomy" id="13658"/>
    <lineage>
        <taxon>Eukaryota</taxon>
        <taxon>Metazoa</taxon>
        <taxon>Ecdysozoa</taxon>
        <taxon>Nematoda</taxon>
        <taxon>Enoplea</taxon>
        <taxon>Dorylaimia</taxon>
        <taxon>Mermithida</taxon>
        <taxon>Mermithoidea</taxon>
        <taxon>Mermithidae</taxon>
        <taxon>Romanomermis</taxon>
    </lineage>
</organism>